<comment type="caution">
    <text evidence="2">The sequence shown here is derived from an EMBL/GenBank/DDBJ whole genome shotgun (WGS) entry which is preliminary data.</text>
</comment>
<keyword evidence="3" id="KW-1185">Reference proteome</keyword>
<keyword evidence="1" id="KW-0812">Transmembrane</keyword>
<dbReference type="Proteomes" id="UP000186666">
    <property type="component" value="Unassembled WGS sequence"/>
</dbReference>
<feature type="transmembrane region" description="Helical" evidence="1">
    <location>
        <begin position="73"/>
        <end position="101"/>
    </location>
</feature>
<organism evidence="2 3">
    <name type="scientific">Paenibacillus macquariensis</name>
    <dbReference type="NCBI Taxonomy" id="948756"/>
    <lineage>
        <taxon>Bacteria</taxon>
        <taxon>Bacillati</taxon>
        <taxon>Bacillota</taxon>
        <taxon>Bacilli</taxon>
        <taxon>Bacillales</taxon>
        <taxon>Paenibacillaceae</taxon>
        <taxon>Paenibacillus</taxon>
    </lineage>
</organism>
<proteinExistence type="predicted"/>
<keyword evidence="1" id="KW-1133">Transmembrane helix</keyword>
<sequence length="127" mass="14334">MNKKNEQDILKDIFMLGQMKYKTLITWLYYLGMLGVLYESTVFGQYISITNTYIKSVNTGDGFYTGQPTNNSALGVIAGSICFVLLFVVWKICCELLLLIFNVLSINTMKRTQETNNDTGISEEIGC</sequence>
<evidence type="ECO:0000313" key="2">
    <source>
        <dbReference type="EMBL" id="SIR53011.1"/>
    </source>
</evidence>
<gene>
    <name evidence="2" type="ORF">SAMN05421578_11761</name>
</gene>
<evidence type="ECO:0000256" key="1">
    <source>
        <dbReference type="SAM" id="Phobius"/>
    </source>
</evidence>
<dbReference type="EMBL" id="FTNK01000017">
    <property type="protein sequence ID" value="SIR53011.1"/>
    <property type="molecule type" value="Genomic_DNA"/>
</dbReference>
<dbReference type="RefSeq" id="WP_068592553.1">
    <property type="nucleotide sequence ID" value="NZ_FTNK01000017.1"/>
</dbReference>
<reference evidence="2 3" key="1">
    <citation type="submission" date="2017-01" db="EMBL/GenBank/DDBJ databases">
        <authorList>
            <person name="Varghese N."/>
            <person name="Submissions S."/>
        </authorList>
    </citation>
    <scope>NUCLEOTIDE SEQUENCE [LARGE SCALE GENOMIC DNA]</scope>
    <source>
        <strain evidence="2 3">ATCC 23464</strain>
    </source>
</reference>
<accession>A0ABY1KB03</accession>
<evidence type="ECO:0000313" key="3">
    <source>
        <dbReference type="Proteomes" id="UP000186666"/>
    </source>
</evidence>
<feature type="transmembrane region" description="Helical" evidence="1">
    <location>
        <begin position="21"/>
        <end position="38"/>
    </location>
</feature>
<keyword evidence="1" id="KW-0472">Membrane</keyword>
<protein>
    <submittedName>
        <fullName evidence="2">Uncharacterized protein</fullName>
    </submittedName>
</protein>
<name>A0ABY1KB03_9BACL</name>